<evidence type="ECO:0000313" key="8">
    <source>
        <dbReference type="EMBL" id="SDB45642.1"/>
    </source>
</evidence>
<feature type="transmembrane region" description="Helical" evidence="7">
    <location>
        <begin position="12"/>
        <end position="29"/>
    </location>
</feature>
<dbReference type="EMBL" id="FMXO01000012">
    <property type="protein sequence ID" value="SDB45642.1"/>
    <property type="molecule type" value="Genomic_DNA"/>
</dbReference>
<reference evidence="8 9" key="1">
    <citation type="submission" date="2016-10" db="EMBL/GenBank/DDBJ databases">
        <authorList>
            <person name="de Groot N.N."/>
        </authorList>
    </citation>
    <scope>NUCLEOTIDE SEQUENCE [LARGE SCALE GENOMIC DNA]</scope>
    <source>
        <strain evidence="8 9">ASO4-2</strain>
    </source>
</reference>
<evidence type="ECO:0000256" key="6">
    <source>
        <dbReference type="ARBA" id="ARBA00023136"/>
    </source>
</evidence>
<protein>
    <submittedName>
        <fullName evidence="8">Multisubunit sodium/proton antiporter, MrpC subunit</fullName>
    </submittedName>
</protein>
<dbReference type="InterPro" id="IPR039428">
    <property type="entry name" value="NUOK/Mnh_C1-like"/>
</dbReference>
<dbReference type="STRING" id="617002.SAMN05660653_02228"/>
<dbReference type="PANTHER" id="PTHR34583">
    <property type="entry name" value="ANTIPORTER SUBUNIT MNHC2-RELATED"/>
    <property type="match status" value="1"/>
</dbReference>
<keyword evidence="9" id="KW-1185">Reference proteome</keyword>
<comment type="subcellular location">
    <subcellularLocation>
        <location evidence="1">Cell membrane</location>
        <topology evidence="1">Multi-pass membrane protein</topology>
    </subcellularLocation>
</comment>
<evidence type="ECO:0000256" key="1">
    <source>
        <dbReference type="ARBA" id="ARBA00004651"/>
    </source>
</evidence>
<evidence type="ECO:0000313" key="9">
    <source>
        <dbReference type="Proteomes" id="UP000198771"/>
    </source>
</evidence>
<gene>
    <name evidence="8" type="ORF">SAMN05660653_02228</name>
</gene>
<keyword evidence="6 7" id="KW-0472">Membrane</keyword>
<dbReference type="InterPro" id="IPR050601">
    <property type="entry name" value="CPA3_antiporter_subunitC"/>
</dbReference>
<accession>A0A1G6DKH7</accession>
<dbReference type="AlphaFoldDB" id="A0A1G6DKH7"/>
<feature type="transmembrane region" description="Helical" evidence="7">
    <location>
        <begin position="36"/>
        <end position="54"/>
    </location>
</feature>
<dbReference type="RefSeq" id="WP_208596630.1">
    <property type="nucleotide sequence ID" value="NZ_FMXO01000012.1"/>
</dbReference>
<dbReference type="GO" id="GO:0005886">
    <property type="term" value="C:plasma membrane"/>
    <property type="evidence" value="ECO:0007669"/>
    <property type="project" value="UniProtKB-SubCell"/>
</dbReference>
<evidence type="ECO:0000256" key="4">
    <source>
        <dbReference type="ARBA" id="ARBA00022692"/>
    </source>
</evidence>
<evidence type="ECO:0000256" key="5">
    <source>
        <dbReference type="ARBA" id="ARBA00022989"/>
    </source>
</evidence>
<dbReference type="PANTHER" id="PTHR34583:SF2">
    <property type="entry name" value="ANTIPORTER SUBUNIT MNHC2-RELATED"/>
    <property type="match status" value="1"/>
</dbReference>
<dbReference type="Pfam" id="PF00420">
    <property type="entry name" value="Oxidored_q2"/>
    <property type="match status" value="1"/>
</dbReference>
<evidence type="ECO:0000256" key="2">
    <source>
        <dbReference type="ARBA" id="ARBA00010388"/>
    </source>
</evidence>
<sequence length="113" mass="12185">MSVVAQHEIYAVAAMLLFVFGLAALLAAAHLLRQIIAVNVMSSGVFLLLISISRRDAQEFADPVPQAMVLTGIVVAVSISAFAMVLARRIYRETGASELSKAEQETQPGEERQ</sequence>
<feature type="transmembrane region" description="Helical" evidence="7">
    <location>
        <begin position="66"/>
        <end position="87"/>
    </location>
</feature>
<proteinExistence type="inferred from homology"/>
<comment type="similarity">
    <text evidence="2">Belongs to the CPA3 antiporters (TC 2.A.63) subunit C family.</text>
</comment>
<keyword evidence="3" id="KW-1003">Cell membrane</keyword>
<dbReference type="Gene3D" id="1.10.287.3510">
    <property type="match status" value="1"/>
</dbReference>
<evidence type="ECO:0000256" key="7">
    <source>
        <dbReference type="SAM" id="Phobius"/>
    </source>
</evidence>
<keyword evidence="4 7" id="KW-0812">Transmembrane</keyword>
<evidence type="ECO:0000256" key="3">
    <source>
        <dbReference type="ARBA" id="ARBA00022475"/>
    </source>
</evidence>
<name>A0A1G6DKH7_9BACT</name>
<organism evidence="8 9">
    <name type="scientific">Desulfonatronum thiosulfatophilum</name>
    <dbReference type="NCBI Taxonomy" id="617002"/>
    <lineage>
        <taxon>Bacteria</taxon>
        <taxon>Pseudomonadati</taxon>
        <taxon>Thermodesulfobacteriota</taxon>
        <taxon>Desulfovibrionia</taxon>
        <taxon>Desulfovibrionales</taxon>
        <taxon>Desulfonatronaceae</taxon>
        <taxon>Desulfonatronum</taxon>
    </lineage>
</organism>
<keyword evidence="5 7" id="KW-1133">Transmembrane helix</keyword>
<dbReference type="Proteomes" id="UP000198771">
    <property type="component" value="Unassembled WGS sequence"/>
</dbReference>